<evidence type="ECO:0000313" key="3">
    <source>
        <dbReference type="Proteomes" id="UP001497623"/>
    </source>
</evidence>
<accession>A0AAV2SI31</accession>
<comment type="caution">
    <text evidence="2">The sequence shown here is derived from an EMBL/GenBank/DDBJ whole genome shotgun (WGS) entry which is preliminary data.</text>
</comment>
<feature type="non-terminal residue" evidence="2">
    <location>
        <position position="194"/>
    </location>
</feature>
<dbReference type="EMBL" id="CAXKWB010062451">
    <property type="protein sequence ID" value="CAL4185314.1"/>
    <property type="molecule type" value="Genomic_DNA"/>
</dbReference>
<proteinExistence type="predicted"/>
<name>A0AAV2SI31_MEGNR</name>
<sequence length="194" mass="21404">MVAAYLLILLTSTFLSLLVNAQLTLLSSRSRPFSFTFEDDDAPPSERSMESNIAAMFRAAAYGTSTLNTMSTTDSTTSSTTHSTVSAISTEVTSSPVHITTSTETTSIIMSSTIMDTDFQVSNGVNTKDSQHEQDVIEMKSIISMEENYRRQQNQEKYKSDLSSKVVTTEKNVIDTQNINNKQLKMLNVPNSSE</sequence>
<feature type="chain" id="PRO_5043506231" evidence="1">
    <location>
        <begin position="22"/>
        <end position="194"/>
    </location>
</feature>
<dbReference type="AlphaFoldDB" id="A0AAV2SI31"/>
<feature type="signal peptide" evidence="1">
    <location>
        <begin position="1"/>
        <end position="21"/>
    </location>
</feature>
<evidence type="ECO:0000313" key="2">
    <source>
        <dbReference type="EMBL" id="CAL4185314.1"/>
    </source>
</evidence>
<protein>
    <submittedName>
        <fullName evidence="2">Uncharacterized protein</fullName>
    </submittedName>
</protein>
<reference evidence="2 3" key="1">
    <citation type="submission" date="2024-05" db="EMBL/GenBank/DDBJ databases">
        <authorList>
            <person name="Wallberg A."/>
        </authorList>
    </citation>
    <scope>NUCLEOTIDE SEQUENCE [LARGE SCALE GENOMIC DNA]</scope>
</reference>
<keyword evidence="3" id="KW-1185">Reference proteome</keyword>
<gene>
    <name evidence="2" type="ORF">MNOR_LOCUS35935</name>
</gene>
<dbReference type="Proteomes" id="UP001497623">
    <property type="component" value="Unassembled WGS sequence"/>
</dbReference>
<organism evidence="2 3">
    <name type="scientific">Meganyctiphanes norvegica</name>
    <name type="common">Northern krill</name>
    <name type="synonym">Thysanopoda norvegica</name>
    <dbReference type="NCBI Taxonomy" id="48144"/>
    <lineage>
        <taxon>Eukaryota</taxon>
        <taxon>Metazoa</taxon>
        <taxon>Ecdysozoa</taxon>
        <taxon>Arthropoda</taxon>
        <taxon>Crustacea</taxon>
        <taxon>Multicrustacea</taxon>
        <taxon>Malacostraca</taxon>
        <taxon>Eumalacostraca</taxon>
        <taxon>Eucarida</taxon>
        <taxon>Euphausiacea</taxon>
        <taxon>Euphausiidae</taxon>
        <taxon>Meganyctiphanes</taxon>
    </lineage>
</organism>
<evidence type="ECO:0000256" key="1">
    <source>
        <dbReference type="SAM" id="SignalP"/>
    </source>
</evidence>
<keyword evidence="1" id="KW-0732">Signal</keyword>